<keyword evidence="2" id="KW-1003">Cell membrane</keyword>
<dbReference type="EMBL" id="JANPWB010000008">
    <property type="protein sequence ID" value="KAJ1166796.1"/>
    <property type="molecule type" value="Genomic_DNA"/>
</dbReference>
<feature type="transmembrane region" description="Helical" evidence="11">
    <location>
        <begin position="327"/>
        <end position="350"/>
    </location>
</feature>
<keyword evidence="8 10" id="KW-0807">Transducer</keyword>
<keyword evidence="4 11" id="KW-1133">Transmembrane helix</keyword>
<keyword evidence="3 10" id="KW-0812">Transmembrane</keyword>
<dbReference type="AlphaFoldDB" id="A0AAV7SS30"/>
<dbReference type="InterPro" id="IPR000276">
    <property type="entry name" value="GPCR_Rhodpsn"/>
</dbReference>
<dbReference type="PRINTS" id="PR02108">
    <property type="entry name" value="MRGPCRFAMILY"/>
</dbReference>
<feature type="transmembrane region" description="Helical" evidence="11">
    <location>
        <begin position="227"/>
        <end position="246"/>
    </location>
</feature>
<evidence type="ECO:0000256" key="3">
    <source>
        <dbReference type="ARBA" id="ARBA00022692"/>
    </source>
</evidence>
<comment type="caution">
    <text evidence="13">The sequence shown here is derived from an EMBL/GenBank/DDBJ whole genome shotgun (WGS) entry which is preliminary data.</text>
</comment>
<dbReference type="PANTHER" id="PTHR11334">
    <property type="entry name" value="MAS-RELATED G-PROTEIN COUPLED RECEPTOR"/>
    <property type="match status" value="1"/>
</dbReference>
<dbReference type="GO" id="GO:0005886">
    <property type="term" value="C:plasma membrane"/>
    <property type="evidence" value="ECO:0007669"/>
    <property type="project" value="UniProtKB-SubCell"/>
</dbReference>
<dbReference type="Proteomes" id="UP001066276">
    <property type="component" value="Chromosome 4_2"/>
</dbReference>
<evidence type="ECO:0000256" key="4">
    <source>
        <dbReference type="ARBA" id="ARBA00022989"/>
    </source>
</evidence>
<dbReference type="PROSITE" id="PS50262">
    <property type="entry name" value="G_PROTEIN_RECEP_F1_2"/>
    <property type="match status" value="1"/>
</dbReference>
<organism evidence="13 14">
    <name type="scientific">Pleurodeles waltl</name>
    <name type="common">Iberian ribbed newt</name>
    <dbReference type="NCBI Taxonomy" id="8319"/>
    <lineage>
        <taxon>Eukaryota</taxon>
        <taxon>Metazoa</taxon>
        <taxon>Chordata</taxon>
        <taxon>Craniata</taxon>
        <taxon>Vertebrata</taxon>
        <taxon>Euteleostomi</taxon>
        <taxon>Amphibia</taxon>
        <taxon>Batrachia</taxon>
        <taxon>Caudata</taxon>
        <taxon>Salamandroidea</taxon>
        <taxon>Salamandridae</taxon>
        <taxon>Pleurodelinae</taxon>
        <taxon>Pleurodeles</taxon>
    </lineage>
</organism>
<feature type="transmembrane region" description="Helical" evidence="11">
    <location>
        <begin position="145"/>
        <end position="169"/>
    </location>
</feature>
<evidence type="ECO:0000256" key="10">
    <source>
        <dbReference type="RuleBase" id="RU000688"/>
    </source>
</evidence>
<dbReference type="GO" id="GO:0004930">
    <property type="term" value="F:G protein-coupled receptor activity"/>
    <property type="evidence" value="ECO:0007669"/>
    <property type="project" value="UniProtKB-KW"/>
</dbReference>
<evidence type="ECO:0000256" key="8">
    <source>
        <dbReference type="ARBA" id="ARBA00023224"/>
    </source>
</evidence>
<dbReference type="InterPro" id="IPR017452">
    <property type="entry name" value="GPCR_Rhodpsn_7TM"/>
</dbReference>
<keyword evidence="7 10" id="KW-0675">Receptor</keyword>
<name>A0AAV7SS30_PLEWA</name>
<sequence>MCIRTSDVGSTADTSSHVRVQGGARARDVFPLGGGQQQFHLNSSWTCWASLISELKAGGVSALDGGRSLSAMAMSYIHPTTTNASDLIDYYTYDEGYNITAPKADIKYQILLCFFAGISIFGVLGNAVVLWYLTFWIRRSPFTVYILNLAIADFIYLLMFILLISLYLLRVHGVMKNDSLTYVQADLFYLGYFTSQDLLTVISLERCLSVKFPIWYRCRRHKHQSTIVSAATWVFACAPMAAQYVFEDDKIWGVLSALQTISSVMICLPLILLSNLALAIQIYRTSQRHHPPRVYILIISTVVAFLILCAPMSLFNFLFQFDIYHFQYLHIAIVCCTINSNLNPFIYFLVGNLRGQRIKVSIINALKRAFKEESESF</sequence>
<dbReference type="SUPFAM" id="SSF81321">
    <property type="entry name" value="Family A G protein-coupled receptor-like"/>
    <property type="match status" value="1"/>
</dbReference>
<proteinExistence type="inferred from homology"/>
<evidence type="ECO:0000256" key="7">
    <source>
        <dbReference type="ARBA" id="ARBA00023170"/>
    </source>
</evidence>
<protein>
    <recommendedName>
        <fullName evidence="12">G-protein coupled receptors family 1 profile domain-containing protein</fullName>
    </recommendedName>
</protein>
<reference evidence="13" key="1">
    <citation type="journal article" date="2022" name="bioRxiv">
        <title>Sequencing and chromosome-scale assembly of the giantPleurodeles waltlgenome.</title>
        <authorList>
            <person name="Brown T."/>
            <person name="Elewa A."/>
            <person name="Iarovenko S."/>
            <person name="Subramanian E."/>
            <person name="Araus A.J."/>
            <person name="Petzold A."/>
            <person name="Susuki M."/>
            <person name="Suzuki K.-i.T."/>
            <person name="Hayashi T."/>
            <person name="Toyoda A."/>
            <person name="Oliveira C."/>
            <person name="Osipova E."/>
            <person name="Leigh N.D."/>
            <person name="Simon A."/>
            <person name="Yun M.H."/>
        </authorList>
    </citation>
    <scope>NUCLEOTIDE SEQUENCE</scope>
    <source>
        <strain evidence="13">20211129_DDA</strain>
        <tissue evidence="13">Liver</tissue>
    </source>
</reference>
<dbReference type="Pfam" id="PF00001">
    <property type="entry name" value="7tm_1"/>
    <property type="match status" value="1"/>
</dbReference>
<accession>A0AAV7SS30</accession>
<evidence type="ECO:0000313" key="14">
    <source>
        <dbReference type="Proteomes" id="UP001066276"/>
    </source>
</evidence>
<dbReference type="PANTHER" id="PTHR11334:SF29">
    <property type="entry name" value="MAS-RELATED G-PROTEIN COUPLED RECEPTOR MEMBER X2"/>
    <property type="match status" value="1"/>
</dbReference>
<evidence type="ECO:0000256" key="5">
    <source>
        <dbReference type="ARBA" id="ARBA00023040"/>
    </source>
</evidence>
<evidence type="ECO:0000259" key="12">
    <source>
        <dbReference type="PROSITE" id="PS50262"/>
    </source>
</evidence>
<keyword evidence="6 11" id="KW-0472">Membrane</keyword>
<dbReference type="InterPro" id="IPR026234">
    <property type="entry name" value="MRGPCRFAMILY"/>
</dbReference>
<evidence type="ECO:0000256" key="2">
    <source>
        <dbReference type="ARBA" id="ARBA00022475"/>
    </source>
</evidence>
<evidence type="ECO:0000313" key="13">
    <source>
        <dbReference type="EMBL" id="KAJ1166796.1"/>
    </source>
</evidence>
<evidence type="ECO:0000256" key="6">
    <source>
        <dbReference type="ARBA" id="ARBA00023136"/>
    </source>
</evidence>
<dbReference type="PRINTS" id="PR00237">
    <property type="entry name" value="GPCRRHODOPSN"/>
</dbReference>
<feature type="transmembrane region" description="Helical" evidence="11">
    <location>
        <begin position="294"/>
        <end position="315"/>
    </location>
</feature>
<comment type="similarity">
    <text evidence="9">Belongs to the G-protein coupled receptor 1 family. Mas subfamily.</text>
</comment>
<dbReference type="PROSITE" id="PS00237">
    <property type="entry name" value="G_PROTEIN_RECEP_F1_1"/>
    <property type="match status" value="1"/>
</dbReference>
<feature type="transmembrane region" description="Helical" evidence="11">
    <location>
        <begin position="110"/>
        <end position="133"/>
    </location>
</feature>
<dbReference type="FunFam" id="1.20.1070.10:FF:000193">
    <property type="entry name" value="Mas-related G-protein coupled receptor member E"/>
    <property type="match status" value="1"/>
</dbReference>
<dbReference type="Gene3D" id="1.20.1070.10">
    <property type="entry name" value="Rhodopsin 7-helix transmembrane proteins"/>
    <property type="match status" value="1"/>
</dbReference>
<keyword evidence="5 10" id="KW-0297">G-protein coupled receptor</keyword>
<feature type="transmembrane region" description="Helical" evidence="11">
    <location>
        <begin position="252"/>
        <end position="273"/>
    </location>
</feature>
<evidence type="ECO:0000256" key="9">
    <source>
        <dbReference type="ARBA" id="ARBA00061394"/>
    </source>
</evidence>
<gene>
    <name evidence="13" type="ORF">NDU88_007192</name>
</gene>
<evidence type="ECO:0000256" key="11">
    <source>
        <dbReference type="SAM" id="Phobius"/>
    </source>
</evidence>
<evidence type="ECO:0000256" key="1">
    <source>
        <dbReference type="ARBA" id="ARBA00004651"/>
    </source>
</evidence>
<keyword evidence="14" id="KW-1185">Reference proteome</keyword>
<comment type="subcellular location">
    <subcellularLocation>
        <location evidence="1">Cell membrane</location>
        <topology evidence="1">Multi-pass membrane protein</topology>
    </subcellularLocation>
</comment>
<feature type="domain" description="G-protein coupled receptors family 1 profile" evidence="12">
    <location>
        <begin position="125"/>
        <end position="347"/>
    </location>
</feature>